<gene>
    <name evidence="2" type="ORF">KUV50_11250</name>
</gene>
<dbReference type="InterPro" id="IPR051783">
    <property type="entry name" value="NAD(P)-dependent_oxidoreduct"/>
</dbReference>
<dbReference type="RefSeq" id="WP_222580254.1">
    <property type="nucleotide sequence ID" value="NZ_JAHVHU010000010.1"/>
</dbReference>
<dbReference type="PANTHER" id="PTHR48079:SF6">
    <property type="entry name" value="NAD(P)-BINDING DOMAIN-CONTAINING PROTEIN-RELATED"/>
    <property type="match status" value="1"/>
</dbReference>
<protein>
    <submittedName>
        <fullName evidence="2">NAD-dependent epimerase/dehydratase family protein</fullName>
    </submittedName>
</protein>
<name>A0A953HP77_9BACT</name>
<dbReference type="SUPFAM" id="SSF51735">
    <property type="entry name" value="NAD(P)-binding Rossmann-fold domains"/>
    <property type="match status" value="1"/>
</dbReference>
<dbReference type="Gene3D" id="3.40.50.720">
    <property type="entry name" value="NAD(P)-binding Rossmann-like Domain"/>
    <property type="match status" value="1"/>
</dbReference>
<organism evidence="2 3">
    <name type="scientific">Membranihabitans marinus</name>
    <dbReference type="NCBI Taxonomy" id="1227546"/>
    <lineage>
        <taxon>Bacteria</taxon>
        <taxon>Pseudomonadati</taxon>
        <taxon>Bacteroidota</taxon>
        <taxon>Saprospiria</taxon>
        <taxon>Saprospirales</taxon>
        <taxon>Saprospiraceae</taxon>
        <taxon>Membranihabitans</taxon>
    </lineage>
</organism>
<dbReference type="EMBL" id="JAHVHU010000010">
    <property type="protein sequence ID" value="MBY5958714.1"/>
    <property type="molecule type" value="Genomic_DNA"/>
</dbReference>
<dbReference type="Proteomes" id="UP000753961">
    <property type="component" value="Unassembled WGS sequence"/>
</dbReference>
<dbReference type="GO" id="GO:0004029">
    <property type="term" value="F:aldehyde dehydrogenase (NAD+) activity"/>
    <property type="evidence" value="ECO:0007669"/>
    <property type="project" value="TreeGrafter"/>
</dbReference>
<dbReference type="PANTHER" id="PTHR48079">
    <property type="entry name" value="PROTEIN YEEZ"/>
    <property type="match status" value="1"/>
</dbReference>
<evidence type="ECO:0000313" key="2">
    <source>
        <dbReference type="EMBL" id="MBY5958714.1"/>
    </source>
</evidence>
<comment type="caution">
    <text evidence="2">The sequence shown here is derived from an EMBL/GenBank/DDBJ whole genome shotgun (WGS) entry which is preliminary data.</text>
</comment>
<dbReference type="InterPro" id="IPR036291">
    <property type="entry name" value="NAD(P)-bd_dom_sf"/>
</dbReference>
<feature type="domain" description="NAD-dependent epimerase/dehydratase" evidence="1">
    <location>
        <begin position="7"/>
        <end position="224"/>
    </location>
</feature>
<evidence type="ECO:0000259" key="1">
    <source>
        <dbReference type="Pfam" id="PF01370"/>
    </source>
</evidence>
<dbReference type="GO" id="GO:0005737">
    <property type="term" value="C:cytoplasm"/>
    <property type="evidence" value="ECO:0007669"/>
    <property type="project" value="TreeGrafter"/>
</dbReference>
<dbReference type="InterPro" id="IPR001509">
    <property type="entry name" value="Epimerase_deHydtase"/>
</dbReference>
<evidence type="ECO:0000313" key="3">
    <source>
        <dbReference type="Proteomes" id="UP000753961"/>
    </source>
</evidence>
<dbReference type="Pfam" id="PF01370">
    <property type="entry name" value="Epimerase"/>
    <property type="match status" value="1"/>
</dbReference>
<keyword evidence="3" id="KW-1185">Reference proteome</keyword>
<dbReference type="AlphaFoldDB" id="A0A953HP77"/>
<reference evidence="2" key="1">
    <citation type="submission" date="2021-06" db="EMBL/GenBank/DDBJ databases">
        <title>44 bacteria genomes isolated from Dapeng, Shenzhen.</title>
        <authorList>
            <person name="Zheng W."/>
            <person name="Yu S."/>
            <person name="Huang Y."/>
        </authorList>
    </citation>
    <scope>NUCLEOTIDE SEQUENCE</scope>
    <source>
        <strain evidence="2">DP5N28-2</strain>
    </source>
</reference>
<proteinExistence type="predicted"/>
<accession>A0A953HP77</accession>
<sequence length="350" mass="39861">MNKKDKVLVTGGTGFLGAYILRELINQGFQNIHAIRRKTSDMRLVNSFKHSIQWHTADLLDVDDIYHQVQGASRVIHAAGLVSFAPEDKEKVYDINIQGTENIVNACLHHKIPRLIHLSSIAAIAKTRRRVPITEETKWVDDHYISQYGRSKQLGEMEVWRGVAEGLDAVILNPSIILGAGDWNASSCRLFMQIHKGLKYYPPGGTGFVDVRDVAKITVSFMTLHHVNQRYIINQDNYSFKYIFQLMARHLDVDPPSISAPKWVASSIVFLEKVKSKLTQSRPVITRDSVRNAYQDFNYDNQKIKLLGFTFTPIEQTIEETCHLLLKAYDQDYMPYLLSAQKDPVSKNTA</sequence>